<organism evidence="1 2">
    <name type="scientific">Bacillus cereus</name>
    <dbReference type="NCBI Taxonomy" id="1396"/>
    <lineage>
        <taxon>Bacteria</taxon>
        <taxon>Bacillati</taxon>
        <taxon>Bacillota</taxon>
        <taxon>Bacilli</taxon>
        <taxon>Bacillales</taxon>
        <taxon>Bacillaceae</taxon>
        <taxon>Bacillus</taxon>
        <taxon>Bacillus cereus group</taxon>
    </lineage>
</organism>
<dbReference type="AlphaFoldDB" id="A0A2C1D201"/>
<reference evidence="1 2" key="1">
    <citation type="submission" date="2017-09" db="EMBL/GenBank/DDBJ databases">
        <title>Large-scale bioinformatics analysis of Bacillus genomes uncovers conserved roles of natural products in bacterial physiology.</title>
        <authorList>
            <consortium name="Agbiome Team Llc"/>
            <person name="Bleich R.M."/>
            <person name="Grubbs K.J."/>
            <person name="Santa Maria K.C."/>
            <person name="Allen S.E."/>
            <person name="Farag S."/>
            <person name="Shank E.A."/>
            <person name="Bowers A."/>
        </authorList>
    </citation>
    <scope>NUCLEOTIDE SEQUENCE [LARGE SCALE GENOMIC DNA]</scope>
    <source>
        <strain evidence="1 2">AFS041432</strain>
    </source>
</reference>
<dbReference type="EMBL" id="NULO01000122">
    <property type="protein sequence ID" value="PGS93893.1"/>
    <property type="molecule type" value="Genomic_DNA"/>
</dbReference>
<name>A0A2C1D201_BACCE</name>
<accession>A0A2C1D201</accession>
<sequence>MAITRLNHFLIVLYFLEITYYAREWDYLTIEPLILSNKEVYVLTGIFDHETMIEIMMVNSI</sequence>
<comment type="caution">
    <text evidence="1">The sequence shown here is derived from an EMBL/GenBank/DDBJ whole genome shotgun (WGS) entry which is preliminary data.</text>
</comment>
<evidence type="ECO:0000313" key="2">
    <source>
        <dbReference type="Proteomes" id="UP000225872"/>
    </source>
</evidence>
<dbReference type="Proteomes" id="UP000225872">
    <property type="component" value="Unassembled WGS sequence"/>
</dbReference>
<proteinExistence type="predicted"/>
<gene>
    <name evidence="1" type="ORF">COD09_24950</name>
</gene>
<evidence type="ECO:0000313" key="1">
    <source>
        <dbReference type="EMBL" id="PGS93893.1"/>
    </source>
</evidence>
<protein>
    <submittedName>
        <fullName evidence="1">Uncharacterized protein</fullName>
    </submittedName>
</protein>